<keyword evidence="3" id="KW-1185">Reference proteome</keyword>
<dbReference type="SUPFAM" id="SSF48452">
    <property type="entry name" value="TPR-like"/>
    <property type="match status" value="1"/>
</dbReference>
<dbReference type="SUPFAM" id="SSF52540">
    <property type="entry name" value="P-loop containing nucleoside triphosphate hydrolases"/>
    <property type="match status" value="1"/>
</dbReference>
<dbReference type="OrthoDB" id="499349at2"/>
<gene>
    <name evidence="2" type="ORF">KCH_05420</name>
</gene>
<dbReference type="eggNOG" id="COG3903">
    <property type="taxonomic scope" value="Bacteria"/>
</dbReference>
<dbReference type="Proteomes" id="UP000027178">
    <property type="component" value="Unassembled WGS sequence"/>
</dbReference>
<sequence>MAGRDVLLVLDNCEHLVEDAARLTQRLLAAAPRLTVLATSREPLGVTGETLWPVAPLAVPAPGDTPQRALAHPAVALFAERAAAARPGFAVDHDSVDAVVRICRELDGLPLALELAAARLRALTVRQVADRLHDRLGLLDRGTRTALDRHRTLRAVIDWSWDLLAEDERVLLRRLSVFAGGATLPDAHLVCAEDWPDGPAPDPTAVEDLLSSLLDKSLLDKSLLGTAGRESGPVRYRLLETVRTYAAERLAEAGEEHRTAAAHLRRYVELAEHAEPLLRTDRQIALLARLDAEQGNLDAALRRATTAGPAEHALRLAAARAWPWLIRGRGREAGEWTAAVLAAHGHTPPPGVEQVHARCVILAQLTAPLRESNAVPIPPEVMGAALATARRAEHPVALAAALLTGTPGAAEPFLGHPDRWVGAAARLVLGRVELGAGRIGPAETSLRAAVAGFRSLGDSWGLAMALVTLAALLSVTGAAEEALAALAEAGEREVELGGSAETPLPLLLSGRLRARCGEPAAARADLTRALAAAERAGDQQLQAAARYALAELARRTGELSVALAAQLETLRRLEPLPATPSRLHLLALVHTSLARIRHRLGEPPEAVAQLHVRALHLAAESGDRPVRADVLEGYAEHCLALDAPDRGAAALGAAHRLRGGHDAGDPELRALLDACTEALGESAFRAAWDRGRALAHPESPAREAT</sequence>
<dbReference type="PANTHER" id="PTHR47691:SF3">
    <property type="entry name" value="HTH-TYPE TRANSCRIPTIONAL REGULATOR RV0890C-RELATED"/>
    <property type="match status" value="1"/>
</dbReference>
<evidence type="ECO:0000259" key="1">
    <source>
        <dbReference type="Pfam" id="PF25872"/>
    </source>
</evidence>
<reference evidence="2 3" key="1">
    <citation type="submission" date="2014-05" db="EMBL/GenBank/DDBJ databases">
        <title>Draft Genome Sequence of Kitasatospora cheerisanensis KCTC 2395.</title>
        <authorList>
            <person name="Nam D.H."/>
        </authorList>
    </citation>
    <scope>NUCLEOTIDE SEQUENCE [LARGE SCALE GENOMIC DNA]</scope>
    <source>
        <strain evidence="2 3">KCTC 2395</strain>
    </source>
</reference>
<dbReference type="InterPro" id="IPR011990">
    <property type="entry name" value="TPR-like_helical_dom_sf"/>
</dbReference>
<dbReference type="InterPro" id="IPR027417">
    <property type="entry name" value="P-loop_NTPase"/>
</dbReference>
<evidence type="ECO:0000313" key="3">
    <source>
        <dbReference type="Proteomes" id="UP000027178"/>
    </source>
</evidence>
<dbReference type="Pfam" id="PF25872">
    <property type="entry name" value="HTH_77"/>
    <property type="match status" value="1"/>
</dbReference>
<comment type="caution">
    <text evidence="2">The sequence shown here is derived from an EMBL/GenBank/DDBJ whole genome shotgun (WGS) entry which is preliminary data.</text>
</comment>
<accession>A0A066Z2K6</accession>
<dbReference type="Gene3D" id="1.25.40.10">
    <property type="entry name" value="Tetratricopeptide repeat domain"/>
    <property type="match status" value="1"/>
</dbReference>
<organism evidence="2 3">
    <name type="scientific">Kitasatospora cheerisanensis KCTC 2395</name>
    <dbReference type="NCBI Taxonomy" id="1348663"/>
    <lineage>
        <taxon>Bacteria</taxon>
        <taxon>Bacillati</taxon>
        <taxon>Actinomycetota</taxon>
        <taxon>Actinomycetes</taxon>
        <taxon>Kitasatosporales</taxon>
        <taxon>Streptomycetaceae</taxon>
        <taxon>Kitasatospora</taxon>
    </lineage>
</organism>
<name>A0A066Z2K6_9ACTN</name>
<protein>
    <recommendedName>
        <fullName evidence="1">Winged helix-turn-helix domain-containing protein</fullName>
    </recommendedName>
</protein>
<evidence type="ECO:0000313" key="2">
    <source>
        <dbReference type="EMBL" id="KDN87687.1"/>
    </source>
</evidence>
<proteinExistence type="predicted"/>
<dbReference type="AlphaFoldDB" id="A0A066Z2K6"/>
<dbReference type="HOGENOM" id="CLU_004665_1_5_11"/>
<dbReference type="PATRIC" id="fig|1348663.4.peg.514"/>
<dbReference type="EMBL" id="JNBY01000020">
    <property type="protein sequence ID" value="KDN87687.1"/>
    <property type="molecule type" value="Genomic_DNA"/>
</dbReference>
<dbReference type="InterPro" id="IPR058852">
    <property type="entry name" value="HTH_77"/>
</dbReference>
<dbReference type="PANTHER" id="PTHR47691">
    <property type="entry name" value="REGULATOR-RELATED"/>
    <property type="match status" value="1"/>
</dbReference>
<feature type="domain" description="Winged helix-turn-helix" evidence="1">
    <location>
        <begin position="164"/>
        <end position="251"/>
    </location>
</feature>